<feature type="domain" description="PAC" evidence="10">
    <location>
        <begin position="463"/>
        <end position="516"/>
    </location>
</feature>
<dbReference type="PANTHER" id="PTHR43304:SF1">
    <property type="entry name" value="PAC DOMAIN-CONTAINING PROTEIN"/>
    <property type="match status" value="1"/>
</dbReference>
<dbReference type="STRING" id="487685.SAMN04488696_0263"/>
<dbReference type="Gene3D" id="3.30.565.10">
    <property type="entry name" value="Histidine kinase-like ATPase, C-terminal domain"/>
    <property type="match status" value="1"/>
</dbReference>
<dbReference type="InterPro" id="IPR003594">
    <property type="entry name" value="HATPase_dom"/>
</dbReference>
<dbReference type="PROSITE" id="PS50113">
    <property type="entry name" value="PAC"/>
    <property type="match status" value="2"/>
</dbReference>
<dbReference type="InterPro" id="IPR004358">
    <property type="entry name" value="Sig_transdc_His_kin-like_C"/>
</dbReference>
<dbReference type="InterPro" id="IPR000700">
    <property type="entry name" value="PAS-assoc_C"/>
</dbReference>
<keyword evidence="4" id="KW-0808">Transferase</keyword>
<name>A0A1I4NV53_9EURY</name>
<dbReference type="InterPro" id="IPR029016">
    <property type="entry name" value="GAF-like_dom_sf"/>
</dbReference>
<dbReference type="OrthoDB" id="8127at2157"/>
<dbReference type="CDD" id="cd00130">
    <property type="entry name" value="PAS"/>
    <property type="match status" value="2"/>
</dbReference>
<dbReference type="SMART" id="SM00086">
    <property type="entry name" value="PAC"/>
    <property type="match status" value="2"/>
</dbReference>
<organism evidence="11 12">
    <name type="scientific">Methanolobus profundi</name>
    <dbReference type="NCBI Taxonomy" id="487685"/>
    <lineage>
        <taxon>Archaea</taxon>
        <taxon>Methanobacteriati</taxon>
        <taxon>Methanobacteriota</taxon>
        <taxon>Stenosarchaea group</taxon>
        <taxon>Methanomicrobia</taxon>
        <taxon>Methanosarcinales</taxon>
        <taxon>Methanosarcinaceae</taxon>
        <taxon>Methanolobus</taxon>
    </lineage>
</organism>
<evidence type="ECO:0000259" key="10">
    <source>
        <dbReference type="PROSITE" id="PS50113"/>
    </source>
</evidence>
<dbReference type="FunFam" id="3.30.565.10:FF:000006">
    <property type="entry name" value="Sensor histidine kinase WalK"/>
    <property type="match status" value="1"/>
</dbReference>
<comment type="catalytic activity">
    <reaction evidence="1">
        <text>ATP + protein L-histidine = ADP + protein N-phospho-L-histidine.</text>
        <dbReference type="EC" id="2.7.13.3"/>
    </reaction>
</comment>
<dbReference type="EC" id="2.7.13.3" evidence="2"/>
<dbReference type="InterPro" id="IPR003018">
    <property type="entry name" value="GAF"/>
</dbReference>
<reference evidence="12" key="1">
    <citation type="submission" date="2016-10" db="EMBL/GenBank/DDBJ databases">
        <authorList>
            <person name="Varghese N."/>
            <person name="Submissions S."/>
        </authorList>
    </citation>
    <scope>NUCLEOTIDE SEQUENCE [LARGE SCALE GENOMIC DNA]</scope>
    <source>
        <strain evidence="12">Mob M</strain>
    </source>
</reference>
<feature type="transmembrane region" description="Helical" evidence="7">
    <location>
        <begin position="44"/>
        <end position="65"/>
    </location>
</feature>
<dbReference type="Gene3D" id="3.30.450.40">
    <property type="match status" value="1"/>
</dbReference>
<dbReference type="SUPFAM" id="SSF55874">
    <property type="entry name" value="ATPase domain of HSP90 chaperone/DNA topoisomerase II/histidine kinase"/>
    <property type="match status" value="1"/>
</dbReference>
<dbReference type="SMART" id="SM00091">
    <property type="entry name" value="PAS"/>
    <property type="match status" value="2"/>
</dbReference>
<dbReference type="InterPro" id="IPR013655">
    <property type="entry name" value="PAS_fold_3"/>
</dbReference>
<dbReference type="PROSITE" id="PS50112">
    <property type="entry name" value="PAS"/>
    <property type="match status" value="2"/>
</dbReference>
<evidence type="ECO:0000313" key="12">
    <source>
        <dbReference type="Proteomes" id="UP000198535"/>
    </source>
</evidence>
<feature type="domain" description="PAC" evidence="10">
    <location>
        <begin position="336"/>
        <end position="386"/>
    </location>
</feature>
<dbReference type="InterPro" id="IPR036890">
    <property type="entry name" value="HATPase_C_sf"/>
</dbReference>
<accession>A0A1I4NV53</accession>
<dbReference type="GO" id="GO:0000155">
    <property type="term" value="F:phosphorelay sensor kinase activity"/>
    <property type="evidence" value="ECO:0007669"/>
    <property type="project" value="InterPro"/>
</dbReference>
<dbReference type="PROSITE" id="PS50109">
    <property type="entry name" value="HIS_KIN"/>
    <property type="match status" value="1"/>
</dbReference>
<dbReference type="Pfam" id="PF00512">
    <property type="entry name" value="HisKA"/>
    <property type="match status" value="1"/>
</dbReference>
<keyword evidence="12" id="KW-1185">Reference proteome</keyword>
<dbReference type="AlphaFoldDB" id="A0A1I4NV53"/>
<dbReference type="Gene3D" id="3.30.450.20">
    <property type="entry name" value="PAS domain"/>
    <property type="match status" value="2"/>
</dbReference>
<dbReference type="InterPro" id="IPR003661">
    <property type="entry name" value="HisK_dim/P_dom"/>
</dbReference>
<dbReference type="Pfam" id="PF13426">
    <property type="entry name" value="PAS_9"/>
    <property type="match status" value="1"/>
</dbReference>
<dbReference type="SUPFAM" id="SSF55781">
    <property type="entry name" value="GAF domain-like"/>
    <property type="match status" value="1"/>
</dbReference>
<dbReference type="SUPFAM" id="SSF47384">
    <property type="entry name" value="Homodimeric domain of signal transducing histidine kinase"/>
    <property type="match status" value="1"/>
</dbReference>
<evidence type="ECO:0000256" key="4">
    <source>
        <dbReference type="ARBA" id="ARBA00022679"/>
    </source>
</evidence>
<dbReference type="SMART" id="SM00388">
    <property type="entry name" value="HisKA"/>
    <property type="match status" value="1"/>
</dbReference>
<keyword evidence="7" id="KW-1133">Transmembrane helix</keyword>
<dbReference type="RefSeq" id="WP_091932080.1">
    <property type="nucleotide sequence ID" value="NZ_FOUJ01000001.1"/>
</dbReference>
<evidence type="ECO:0000256" key="5">
    <source>
        <dbReference type="ARBA" id="ARBA00022777"/>
    </source>
</evidence>
<dbReference type="NCBIfam" id="TIGR00229">
    <property type="entry name" value="sensory_box"/>
    <property type="match status" value="2"/>
</dbReference>
<sequence length="773" mass="89144">MARGSNIRNMKIPGIVNIVFLLVVCIFGFVLLAPFVIAKDTSSIMISSALIGCTFIVIIYASNYIEKKNHGLEEKVTELENKRLELERLVERNSKIEEMISSLVSMFIQPKDTDNIILRTLEKTTALCNAGNSYLFLFKADGTPYLFHNWKNENFRNKESIFETRNLSNFPKISERINDRQTTVVSKESSDIGSIQSERRLITNHGLESLIAIPVESNEELAGFISIENYTSTTDTCQNYLPTLKVVSELIGMALSHRSFLKDLSIFRDLINRSNDFIFIIDMEKDSIIDVNQTACQELGYTREEFLAMEKDGISELFDDKFWENDLRNMFGDRYLEPNKTLERKDGTILPVEMNVTFSTLDQHNYALAIVRDITKRKDIESILAKTKEVMELALEGADLGMWDWNLRTNEVMYNDRWGSMMGYDPEDIEQNIEEWKRLVHPDDLKVVNDTINKHLTGETPLFESEFRMKNHKDKWQWILARGKLTEWDKNNEPFRFTGTTMDLDERKRVEEELRHSNELKDLFTDIMRHDLLNPAGNVRGFTEILLEMEEDPEKTHILTILQKSSNKLIEMIDTAAKFAKLESEEELEISRMDIMIILHNVIEQFHQQLKEKEMSLELRTEGSYPAMLNPIVEEVFANFISNAIKYSPEGTMITIDVQDLNYEWRVNVTDQGDGIPDRSKPFVFDRFKRVDKKGVKGTGLGLAIVKKIAELLGGTVGVEDNPEGKGSIFWVRLKKDHMNIINDSETEIDTEMESISFEDTAVENNIPLKINC</sequence>
<protein>
    <recommendedName>
        <fullName evidence="2">histidine kinase</fullName>
        <ecNumber evidence="2">2.7.13.3</ecNumber>
    </recommendedName>
</protein>
<feature type="domain" description="PAS" evidence="9">
    <location>
        <begin position="263"/>
        <end position="321"/>
    </location>
</feature>
<keyword evidence="5" id="KW-0418">Kinase</keyword>
<keyword evidence="6" id="KW-0175">Coiled coil</keyword>
<dbReference type="Gene3D" id="1.10.287.130">
    <property type="match status" value="1"/>
</dbReference>
<evidence type="ECO:0000256" key="2">
    <source>
        <dbReference type="ARBA" id="ARBA00012438"/>
    </source>
</evidence>
<dbReference type="EMBL" id="FOUJ01000001">
    <property type="protein sequence ID" value="SFM19013.1"/>
    <property type="molecule type" value="Genomic_DNA"/>
</dbReference>
<keyword evidence="7" id="KW-0472">Membrane</keyword>
<feature type="domain" description="PAS" evidence="9">
    <location>
        <begin position="387"/>
        <end position="459"/>
    </location>
</feature>
<evidence type="ECO:0000256" key="6">
    <source>
        <dbReference type="SAM" id="Coils"/>
    </source>
</evidence>
<dbReference type="InterPro" id="IPR036097">
    <property type="entry name" value="HisK_dim/P_sf"/>
</dbReference>
<evidence type="ECO:0000259" key="8">
    <source>
        <dbReference type="PROSITE" id="PS50109"/>
    </source>
</evidence>
<keyword evidence="3" id="KW-0597">Phosphoprotein</keyword>
<evidence type="ECO:0000313" key="11">
    <source>
        <dbReference type="EMBL" id="SFM19013.1"/>
    </source>
</evidence>
<dbReference type="Pfam" id="PF01590">
    <property type="entry name" value="GAF"/>
    <property type="match status" value="1"/>
</dbReference>
<dbReference type="PANTHER" id="PTHR43304">
    <property type="entry name" value="PHYTOCHROME-LIKE PROTEIN CPH1"/>
    <property type="match status" value="1"/>
</dbReference>
<keyword evidence="7" id="KW-0812">Transmembrane</keyword>
<gene>
    <name evidence="11" type="ORF">SAMN04488696_0263</name>
</gene>
<feature type="transmembrane region" description="Helical" evidence="7">
    <location>
        <begin position="12"/>
        <end position="38"/>
    </location>
</feature>
<feature type="coiled-coil region" evidence="6">
    <location>
        <begin position="62"/>
        <end position="99"/>
    </location>
</feature>
<dbReference type="Pfam" id="PF08447">
    <property type="entry name" value="PAS_3"/>
    <property type="match status" value="1"/>
</dbReference>
<dbReference type="CDD" id="cd00075">
    <property type="entry name" value="HATPase"/>
    <property type="match status" value="1"/>
</dbReference>
<feature type="domain" description="Histidine kinase" evidence="8">
    <location>
        <begin position="527"/>
        <end position="738"/>
    </location>
</feature>
<dbReference type="InterPro" id="IPR001610">
    <property type="entry name" value="PAC"/>
</dbReference>
<dbReference type="SUPFAM" id="SSF55785">
    <property type="entry name" value="PYP-like sensor domain (PAS domain)"/>
    <property type="match status" value="2"/>
</dbReference>
<evidence type="ECO:0000256" key="3">
    <source>
        <dbReference type="ARBA" id="ARBA00022553"/>
    </source>
</evidence>
<dbReference type="InterPro" id="IPR052162">
    <property type="entry name" value="Sensor_kinase/Photoreceptor"/>
</dbReference>
<evidence type="ECO:0000259" key="9">
    <source>
        <dbReference type="PROSITE" id="PS50112"/>
    </source>
</evidence>
<proteinExistence type="predicted"/>
<dbReference type="InterPro" id="IPR000014">
    <property type="entry name" value="PAS"/>
</dbReference>
<evidence type="ECO:0000256" key="1">
    <source>
        <dbReference type="ARBA" id="ARBA00000085"/>
    </source>
</evidence>
<dbReference type="InterPro" id="IPR005467">
    <property type="entry name" value="His_kinase_dom"/>
</dbReference>
<evidence type="ECO:0000256" key="7">
    <source>
        <dbReference type="SAM" id="Phobius"/>
    </source>
</evidence>
<dbReference type="Proteomes" id="UP000198535">
    <property type="component" value="Unassembled WGS sequence"/>
</dbReference>
<dbReference type="SMART" id="SM00387">
    <property type="entry name" value="HATPase_c"/>
    <property type="match status" value="1"/>
</dbReference>
<dbReference type="Pfam" id="PF02518">
    <property type="entry name" value="HATPase_c"/>
    <property type="match status" value="1"/>
</dbReference>
<dbReference type="InterPro" id="IPR035965">
    <property type="entry name" value="PAS-like_dom_sf"/>
</dbReference>
<dbReference type="PRINTS" id="PR00344">
    <property type="entry name" value="BCTRLSENSOR"/>
</dbReference>